<organism evidence="4 5">
    <name type="scientific">Halovivax asiaticus JCM 14624</name>
    <dbReference type="NCBI Taxonomy" id="1227490"/>
    <lineage>
        <taxon>Archaea</taxon>
        <taxon>Methanobacteriati</taxon>
        <taxon>Methanobacteriota</taxon>
        <taxon>Stenosarchaea group</taxon>
        <taxon>Halobacteria</taxon>
        <taxon>Halobacteriales</taxon>
        <taxon>Natrialbaceae</taxon>
        <taxon>Halovivax</taxon>
    </lineage>
</organism>
<dbReference type="Proteomes" id="UP000011560">
    <property type="component" value="Unassembled WGS sequence"/>
</dbReference>
<keyword evidence="5" id="KW-1185">Reference proteome</keyword>
<dbReference type="Pfam" id="PF23981">
    <property type="entry name" value="DUF7305"/>
    <property type="match status" value="1"/>
</dbReference>
<dbReference type="SMART" id="SM00327">
    <property type="entry name" value="VWA"/>
    <property type="match status" value="1"/>
</dbReference>
<dbReference type="Gene3D" id="3.40.50.410">
    <property type="entry name" value="von Willebrand factor, type A domain"/>
    <property type="match status" value="1"/>
</dbReference>
<gene>
    <name evidence="4" type="ORF">C479_14848</name>
</gene>
<dbReference type="PANTHER" id="PTHR10579:SF43">
    <property type="entry name" value="ZINC FINGER (C3HC4-TYPE RING FINGER) FAMILY PROTEIN"/>
    <property type="match status" value="1"/>
</dbReference>
<dbReference type="Pfam" id="PF00092">
    <property type="entry name" value="VWA"/>
    <property type="match status" value="1"/>
</dbReference>
<accession>M0BDR6</accession>
<dbReference type="CDD" id="cd00198">
    <property type="entry name" value="vWFA"/>
    <property type="match status" value="1"/>
</dbReference>
<dbReference type="AlphaFoldDB" id="M0BDR6"/>
<comment type="caution">
    <text evidence="4">The sequence shown here is derived from an EMBL/GenBank/DDBJ whole genome shotgun (WGS) entry which is preliminary data.</text>
</comment>
<dbReference type="EMBL" id="AOIQ01000021">
    <property type="protein sequence ID" value="ELZ08627.1"/>
    <property type="molecule type" value="Genomic_DNA"/>
</dbReference>
<dbReference type="InterPro" id="IPR051266">
    <property type="entry name" value="CLCR"/>
</dbReference>
<feature type="region of interest" description="Disordered" evidence="1">
    <location>
        <begin position="1"/>
        <end position="23"/>
    </location>
</feature>
<name>M0BDR6_9EURY</name>
<evidence type="ECO:0000256" key="2">
    <source>
        <dbReference type="SAM" id="Phobius"/>
    </source>
</evidence>
<evidence type="ECO:0000313" key="5">
    <source>
        <dbReference type="Proteomes" id="UP000011560"/>
    </source>
</evidence>
<keyword evidence="4" id="KW-0282">Flagellum</keyword>
<sequence length="806" mass="86884">MSQGLGADRTNEGPSTAEGGWHRRFGRRTDRSVSAVLGIVLLFGMVLIGAAVLAVSGMALIDSLQSTATAEQGEQTMQQIDHDLASERSTIELLGNGDYEIVDEGTINVTVTTQFGTTCSILDDEPMGTLRYETDDGNTIAHQAGGVFKQSGNGSVALSDPTIRYYTDKVDGETVNGLRMSVTNLTGTTGQGTHAAEYERQHRSACTDARYATGVEITVEDTPYHHGWANFLKSEFDGTVIHNEPRKKVSVSASIGSDLPFNSYVRVDPTIYGGLYVEETAPIDQSFTIDRYNGSVGWDGSDTTNVTEDLFVAENGLDLEDDAKITGVPVTNGKLTGERGASLTTVGYATNFAVPSFGSDNATGTQLYNVTETSIPEVYGAKMDDTFTDIDDIDDDIDRAVSQIDNASKSERIDDKDTLRIPANGSEMLYYGDGADVGDDLDELDTTGGTIHVAVDGDLDLSGVDVTGSGQVYVYVSGEISLDDVTVHGERASGLWVYGKSATQVDVRNDFQGVLYAPESDLTLHNDATVYGAVVGGQTEIKANATVHFDETLRTDVPIPKGNRGLEIEHPGERKPLDVVFTLDRSGSMDRHCKAWAGWNCVDWHPGNDPNGLRIDATKNFVGQMKPGDQAGAVEFNTDAYELTDHLYPHSNFDAFNASLEANANGGTYIGDGIDAGLELYDPAHDSEKVMILLTDGMNNGRDEDGSETRAIADDADEDNVTIYTVGLGDAGEIDEDLLEDIADKTGGNYTHVSDAHQLNDIFENIGEDIQETSVVSVEIASFEESNDWSNEQRIEVRETVVHLDE</sequence>
<evidence type="ECO:0000313" key="4">
    <source>
        <dbReference type="EMBL" id="ELZ08627.1"/>
    </source>
</evidence>
<evidence type="ECO:0000259" key="3">
    <source>
        <dbReference type="PROSITE" id="PS50234"/>
    </source>
</evidence>
<keyword evidence="4" id="KW-0966">Cell projection</keyword>
<dbReference type="SUPFAM" id="SSF53300">
    <property type="entry name" value="vWA-like"/>
    <property type="match status" value="1"/>
</dbReference>
<dbReference type="PROSITE" id="PS50234">
    <property type="entry name" value="VWFA"/>
    <property type="match status" value="1"/>
</dbReference>
<dbReference type="InterPro" id="IPR055729">
    <property type="entry name" value="DUF7305"/>
</dbReference>
<feature type="domain" description="VWFA" evidence="3">
    <location>
        <begin position="578"/>
        <end position="766"/>
    </location>
</feature>
<dbReference type="STRING" id="1227490.C479_14848"/>
<dbReference type="InterPro" id="IPR002035">
    <property type="entry name" value="VWF_A"/>
</dbReference>
<proteinExistence type="predicted"/>
<keyword evidence="2" id="KW-0472">Membrane</keyword>
<feature type="transmembrane region" description="Helical" evidence="2">
    <location>
        <begin position="33"/>
        <end position="61"/>
    </location>
</feature>
<evidence type="ECO:0000256" key="1">
    <source>
        <dbReference type="SAM" id="MobiDB-lite"/>
    </source>
</evidence>
<protein>
    <submittedName>
        <fullName evidence="4">Flagellin domain-containing protein</fullName>
    </submittedName>
</protein>
<dbReference type="Pfam" id="PF23960">
    <property type="entry name" value="DUF7289"/>
    <property type="match status" value="1"/>
</dbReference>
<reference evidence="4 5" key="1">
    <citation type="journal article" date="2014" name="PLoS Genet.">
        <title>Phylogenetically driven sequencing of extremely halophilic archaea reveals strategies for static and dynamic osmo-response.</title>
        <authorList>
            <person name="Becker E.A."/>
            <person name="Seitzer P.M."/>
            <person name="Tritt A."/>
            <person name="Larsen D."/>
            <person name="Krusor M."/>
            <person name="Yao A.I."/>
            <person name="Wu D."/>
            <person name="Madern D."/>
            <person name="Eisen J.A."/>
            <person name="Darling A.E."/>
            <person name="Facciotti M.T."/>
        </authorList>
    </citation>
    <scope>NUCLEOTIDE SEQUENCE [LARGE SCALE GENOMIC DNA]</scope>
    <source>
        <strain evidence="4 5">JCM 14624</strain>
    </source>
</reference>
<dbReference type="InterPro" id="IPR036465">
    <property type="entry name" value="vWFA_dom_sf"/>
</dbReference>
<keyword evidence="4" id="KW-0969">Cilium</keyword>
<dbReference type="RefSeq" id="WP_007704269.1">
    <property type="nucleotide sequence ID" value="NZ_AOIQ01000021.1"/>
</dbReference>
<dbReference type="InterPro" id="IPR055713">
    <property type="entry name" value="DUF7289"/>
</dbReference>
<dbReference type="PANTHER" id="PTHR10579">
    <property type="entry name" value="CALCIUM-ACTIVATED CHLORIDE CHANNEL REGULATOR"/>
    <property type="match status" value="1"/>
</dbReference>
<keyword evidence="2" id="KW-1133">Transmembrane helix</keyword>
<keyword evidence="2" id="KW-0812">Transmembrane</keyword>